<keyword evidence="1" id="KW-0479">Metal-binding</keyword>
<evidence type="ECO:0000256" key="2">
    <source>
        <dbReference type="ARBA" id="ARBA00022801"/>
    </source>
</evidence>
<gene>
    <name evidence="4" type="ORF">WMO66_06520</name>
</gene>
<dbReference type="PANTHER" id="PTHR31302">
    <property type="entry name" value="TRANSMEMBRANE PROTEIN WITH METALLOPHOSPHOESTERASE DOMAIN-RELATED"/>
    <property type="match status" value="1"/>
</dbReference>
<name>A0ABV1G691_9FIRM</name>
<protein>
    <submittedName>
        <fullName evidence="4">Metallophosphoesterase</fullName>
    </submittedName>
</protein>
<dbReference type="EMBL" id="JBBMFF010000201">
    <property type="protein sequence ID" value="MEQ2510900.1"/>
    <property type="molecule type" value="Genomic_DNA"/>
</dbReference>
<evidence type="ECO:0000259" key="3">
    <source>
        <dbReference type="Pfam" id="PF00149"/>
    </source>
</evidence>
<dbReference type="SUPFAM" id="SSF56300">
    <property type="entry name" value="Metallo-dependent phosphatases"/>
    <property type="match status" value="1"/>
</dbReference>
<dbReference type="Pfam" id="PF00149">
    <property type="entry name" value="Metallophos"/>
    <property type="match status" value="1"/>
</dbReference>
<comment type="caution">
    <text evidence="4">The sequence shown here is derived from an EMBL/GenBank/DDBJ whole genome shotgun (WGS) entry which is preliminary data.</text>
</comment>
<proteinExistence type="predicted"/>
<dbReference type="PANTHER" id="PTHR31302:SF31">
    <property type="entry name" value="PHOSPHODIESTERASE YAEI"/>
    <property type="match status" value="1"/>
</dbReference>
<dbReference type="RefSeq" id="WP_349135591.1">
    <property type="nucleotide sequence ID" value="NZ_JBBMFF010000201.1"/>
</dbReference>
<feature type="domain" description="Calcineurin-like phosphoesterase" evidence="3">
    <location>
        <begin position="47"/>
        <end position="212"/>
    </location>
</feature>
<reference evidence="4 5" key="1">
    <citation type="submission" date="2024-03" db="EMBL/GenBank/DDBJ databases">
        <title>Human intestinal bacterial collection.</title>
        <authorList>
            <person name="Pauvert C."/>
            <person name="Hitch T.C.A."/>
            <person name="Clavel T."/>
        </authorList>
    </citation>
    <scope>NUCLEOTIDE SEQUENCE [LARGE SCALE GENOMIC DNA]</scope>
    <source>
        <strain evidence="4 5">CLA-AA-H192</strain>
    </source>
</reference>
<organism evidence="4 5">
    <name type="scientific">Faecousia intestinalis</name>
    <dbReference type="NCBI Taxonomy" id="3133167"/>
    <lineage>
        <taxon>Bacteria</taxon>
        <taxon>Bacillati</taxon>
        <taxon>Bacillota</taxon>
        <taxon>Clostridia</taxon>
        <taxon>Eubacteriales</taxon>
        <taxon>Oscillospiraceae</taxon>
        <taxon>Faecousia</taxon>
    </lineage>
</organism>
<dbReference type="InterPro" id="IPR029052">
    <property type="entry name" value="Metallo-depent_PP-like"/>
</dbReference>
<evidence type="ECO:0000313" key="5">
    <source>
        <dbReference type="Proteomes" id="UP001491552"/>
    </source>
</evidence>
<keyword evidence="5" id="KW-1185">Reference proteome</keyword>
<dbReference type="InterPro" id="IPR051158">
    <property type="entry name" value="Metallophosphoesterase_sf"/>
</dbReference>
<evidence type="ECO:0000313" key="4">
    <source>
        <dbReference type="EMBL" id="MEQ2510900.1"/>
    </source>
</evidence>
<evidence type="ECO:0000256" key="1">
    <source>
        <dbReference type="ARBA" id="ARBA00022723"/>
    </source>
</evidence>
<sequence length="282" mass="30765">MRRRKTAVLLVLAALLAAGFLLWGNCSLQTTETALVSPALPPAFDGLRIVELADLHGRVFGRGSRRLLAAVRRAEPDLICIDGDLFDEHTDLAMLPPLLRGLCAIAPVYYVTGNHEWRVPGLRGILAQMRACGVTVLQDDWRVLRRGEDALIVAGTDDPCGPAERKTPAELIADIRAEAGEAAFLLLLTHRNDQLPQWSALGVQAVLAGHCHGGVVRLPFVGGLFGTDRRLFPAWDAGLYRQGETALYVSRGLGYTNVHFRLFNRPEVAVIVLRRGDPAINS</sequence>
<accession>A0ABV1G691</accession>
<dbReference type="InterPro" id="IPR004843">
    <property type="entry name" value="Calcineurin-like_PHP"/>
</dbReference>
<dbReference type="Gene3D" id="3.60.21.10">
    <property type="match status" value="1"/>
</dbReference>
<dbReference type="Proteomes" id="UP001491552">
    <property type="component" value="Unassembled WGS sequence"/>
</dbReference>
<keyword evidence="2" id="KW-0378">Hydrolase</keyword>